<gene>
    <name evidence="2" type="ORF">GX50_03488</name>
</gene>
<dbReference type="PANTHER" id="PTHR37488:SF6">
    <property type="entry name" value="DUF1275 DOMAIN PROTEIN (AFU_ORTHOLOGUE AFUA_3G07550)"/>
    <property type="match status" value="1"/>
</dbReference>
<keyword evidence="3" id="KW-1185">Reference proteome</keyword>
<organism evidence="2 3">
    <name type="scientific">[Emmonsia] crescens</name>
    <dbReference type="NCBI Taxonomy" id="73230"/>
    <lineage>
        <taxon>Eukaryota</taxon>
        <taxon>Fungi</taxon>
        <taxon>Dikarya</taxon>
        <taxon>Ascomycota</taxon>
        <taxon>Pezizomycotina</taxon>
        <taxon>Eurotiomycetes</taxon>
        <taxon>Eurotiomycetidae</taxon>
        <taxon>Onygenales</taxon>
        <taxon>Ajellomycetaceae</taxon>
        <taxon>Emergomyces</taxon>
    </lineage>
</organism>
<dbReference type="VEuPathDB" id="FungiDB:EMCG_00452"/>
<dbReference type="PANTHER" id="PTHR37488">
    <property type="entry name" value="DUF1275 DOMAIN-CONTAINING PROTEIN"/>
    <property type="match status" value="1"/>
</dbReference>
<keyword evidence="1" id="KW-1133">Transmembrane helix</keyword>
<proteinExistence type="predicted"/>
<evidence type="ECO:0000313" key="2">
    <source>
        <dbReference type="EMBL" id="PGH33661.1"/>
    </source>
</evidence>
<feature type="transmembrane region" description="Helical" evidence="1">
    <location>
        <begin position="250"/>
        <end position="266"/>
    </location>
</feature>
<feature type="transmembrane region" description="Helical" evidence="1">
    <location>
        <begin position="190"/>
        <end position="210"/>
    </location>
</feature>
<keyword evidence="1" id="KW-0472">Membrane</keyword>
<comment type="caution">
    <text evidence="2">The sequence shown here is derived from an EMBL/GenBank/DDBJ whole genome shotgun (WGS) entry which is preliminary data.</text>
</comment>
<feature type="transmembrane region" description="Helical" evidence="1">
    <location>
        <begin position="272"/>
        <end position="293"/>
    </location>
</feature>
<feature type="transmembrane region" description="Helical" evidence="1">
    <location>
        <begin position="123"/>
        <end position="142"/>
    </location>
</feature>
<dbReference type="STRING" id="73230.A0A2B7ZJY1"/>
<dbReference type="Proteomes" id="UP000226031">
    <property type="component" value="Unassembled WGS sequence"/>
</dbReference>
<feature type="transmembrane region" description="Helical" evidence="1">
    <location>
        <begin position="75"/>
        <end position="95"/>
    </location>
</feature>
<accession>A0A2B7ZJY1</accession>
<evidence type="ECO:0000256" key="1">
    <source>
        <dbReference type="SAM" id="Phobius"/>
    </source>
</evidence>
<feature type="transmembrane region" description="Helical" evidence="1">
    <location>
        <begin position="154"/>
        <end position="178"/>
    </location>
</feature>
<reference evidence="2 3" key="1">
    <citation type="submission" date="2017-10" db="EMBL/GenBank/DDBJ databases">
        <title>Comparative genomics in systemic dimorphic fungi from Ajellomycetaceae.</title>
        <authorList>
            <person name="Munoz J.F."/>
            <person name="Mcewen J.G."/>
            <person name="Clay O.K."/>
            <person name="Cuomo C.A."/>
        </authorList>
    </citation>
    <scope>NUCLEOTIDE SEQUENCE [LARGE SCALE GENOMIC DNA]</scope>
    <source>
        <strain evidence="2 3">UAMH4076</strain>
    </source>
</reference>
<sequence length="349" mass="38453">MNPKELSVQFSPTVPNLQEDRDLSRFRKIDNDLPHLSRNSSFTFVDPESCISKLPWHSRLSYHLKEDVDPALSDILLLACSFVSGVIDSLAFNAWGSFANMQTGNIVFLALGASGQPMYSPLRWAKCLIAITAFLIGILFFIHGSRLLNPLRRSTLITSFAIQTLAILIASVLVETGIVKPKAEHGPNPFAWMEIIPLSLLAFQAGGQIITSRLLKMDEIPTVVLTTVLCDLLIDPRLLANPNPARNRRVGSFVALFVGAMVSGFLSKGAGVASSLWLATAVKGVVTFCWVVWRGKRHVGVDGEESVSLIAHLGFIHEDDEHRTPREGVSTRLEEAFVQRPKNQKLTKT</sequence>
<keyword evidence="1" id="KW-0812">Transmembrane</keyword>
<dbReference type="Pfam" id="PF06912">
    <property type="entry name" value="DUF1275"/>
    <property type="match status" value="1"/>
</dbReference>
<dbReference type="InterPro" id="IPR010699">
    <property type="entry name" value="DUF1275"/>
</dbReference>
<protein>
    <recommendedName>
        <fullName evidence="4">DUF1275 domain-containing protein</fullName>
    </recommendedName>
</protein>
<name>A0A2B7ZJY1_9EURO</name>
<dbReference type="AlphaFoldDB" id="A0A2B7ZJY1"/>
<evidence type="ECO:0000313" key="3">
    <source>
        <dbReference type="Proteomes" id="UP000226031"/>
    </source>
</evidence>
<evidence type="ECO:0008006" key="4">
    <source>
        <dbReference type="Google" id="ProtNLM"/>
    </source>
</evidence>
<dbReference type="EMBL" id="PDND01000057">
    <property type="protein sequence ID" value="PGH33661.1"/>
    <property type="molecule type" value="Genomic_DNA"/>
</dbReference>